<keyword evidence="2" id="KW-1185">Reference proteome</keyword>
<gene>
    <name evidence="1" type="ordered locus">Mahau_0944</name>
</gene>
<protein>
    <recommendedName>
        <fullName evidence="3">YlzJ-like protein</fullName>
    </recommendedName>
</protein>
<sequence>MLYTIIPLEIVFKGTEEGAKIKEREIINYNGVVMEAIRQSDGRYRIERLLSTDPMLYLDEHFQPGSIITLV</sequence>
<evidence type="ECO:0000313" key="1">
    <source>
        <dbReference type="EMBL" id="AEE96142.1"/>
    </source>
</evidence>
<organism evidence="1 2">
    <name type="scientific">Mahella australiensis (strain DSM 15567 / CIP 107919 / 50-1 BON)</name>
    <dbReference type="NCBI Taxonomy" id="697281"/>
    <lineage>
        <taxon>Bacteria</taxon>
        <taxon>Bacillati</taxon>
        <taxon>Bacillota</taxon>
        <taxon>Clostridia</taxon>
        <taxon>Thermoanaerobacterales</taxon>
        <taxon>Thermoanaerobacterales Family IV. Incertae Sedis</taxon>
        <taxon>Mahella</taxon>
    </lineage>
</organism>
<reference evidence="2" key="1">
    <citation type="submission" date="2010-11" db="EMBL/GenBank/DDBJ databases">
        <title>The complete genome of Mahella australiensis DSM 15567.</title>
        <authorList>
            <consortium name="US DOE Joint Genome Institute (JGI-PGF)"/>
            <person name="Lucas S."/>
            <person name="Copeland A."/>
            <person name="Lapidus A."/>
            <person name="Bruce D."/>
            <person name="Goodwin L."/>
            <person name="Pitluck S."/>
            <person name="Kyrpides N."/>
            <person name="Mavromatis K."/>
            <person name="Pagani I."/>
            <person name="Ivanova N."/>
            <person name="Teshima H."/>
            <person name="Brettin T."/>
            <person name="Detter J.C."/>
            <person name="Han C."/>
            <person name="Tapia R."/>
            <person name="Land M."/>
            <person name="Hauser L."/>
            <person name="Markowitz V."/>
            <person name="Cheng J.-F."/>
            <person name="Hugenholtz P."/>
            <person name="Woyke T."/>
            <person name="Wu D."/>
            <person name="Spring S."/>
            <person name="Pukall R."/>
            <person name="Steenblock K."/>
            <person name="Schneider S."/>
            <person name="Klenk H.-P."/>
            <person name="Eisen J.A."/>
        </authorList>
    </citation>
    <scope>NUCLEOTIDE SEQUENCE [LARGE SCALE GENOMIC DNA]</scope>
    <source>
        <strain evidence="2">DSM 15567 / CIP 107919 / 50-1 BON</strain>
    </source>
</reference>
<reference evidence="1 2" key="2">
    <citation type="journal article" date="2011" name="Stand. Genomic Sci.">
        <title>Complete genome sequence of Mahella australiensis type strain (50-1 BON).</title>
        <authorList>
            <person name="Sikorski J."/>
            <person name="Teshima H."/>
            <person name="Nolan M."/>
            <person name="Lucas S."/>
            <person name="Hammon N."/>
            <person name="Deshpande S."/>
            <person name="Cheng J.F."/>
            <person name="Pitluck S."/>
            <person name="Liolios K."/>
            <person name="Pagani I."/>
            <person name="Ivanova N."/>
            <person name="Huntemann M."/>
            <person name="Mavromatis K."/>
            <person name="Ovchinikova G."/>
            <person name="Pati A."/>
            <person name="Tapia R."/>
            <person name="Han C."/>
            <person name="Goodwin L."/>
            <person name="Chen A."/>
            <person name="Palaniappan K."/>
            <person name="Land M."/>
            <person name="Hauser L."/>
            <person name="Ngatchou-Djao O.D."/>
            <person name="Rohde M."/>
            <person name="Pukall R."/>
            <person name="Spring S."/>
            <person name="Abt B."/>
            <person name="Goker M."/>
            <person name="Detter J.C."/>
            <person name="Woyke T."/>
            <person name="Bristow J."/>
            <person name="Markowitz V."/>
            <person name="Hugenholtz P."/>
            <person name="Eisen J.A."/>
            <person name="Kyrpides N.C."/>
            <person name="Klenk H.P."/>
            <person name="Lapidus A."/>
        </authorList>
    </citation>
    <scope>NUCLEOTIDE SEQUENCE [LARGE SCALE GENOMIC DNA]</scope>
    <source>
        <strain evidence="2">DSM 15567 / CIP 107919 / 50-1 BON</strain>
    </source>
</reference>
<proteinExistence type="predicted"/>
<evidence type="ECO:0000313" key="2">
    <source>
        <dbReference type="Proteomes" id="UP000008457"/>
    </source>
</evidence>
<dbReference type="InterPro" id="IPR025619">
    <property type="entry name" value="YlzJ"/>
</dbReference>
<accession>F4A295</accession>
<dbReference type="HOGENOM" id="CLU_189760_1_0_9"/>
<dbReference type="Proteomes" id="UP000008457">
    <property type="component" value="Chromosome"/>
</dbReference>
<dbReference type="STRING" id="697281.Mahau_0944"/>
<evidence type="ECO:0008006" key="3">
    <source>
        <dbReference type="Google" id="ProtNLM"/>
    </source>
</evidence>
<dbReference type="AlphaFoldDB" id="F4A295"/>
<dbReference type="Pfam" id="PF14035">
    <property type="entry name" value="YlzJ"/>
    <property type="match status" value="1"/>
</dbReference>
<dbReference type="KEGG" id="mas:Mahau_0944"/>
<dbReference type="EMBL" id="CP002360">
    <property type="protein sequence ID" value="AEE96142.1"/>
    <property type="molecule type" value="Genomic_DNA"/>
</dbReference>
<name>F4A295_MAHA5</name>